<sequence length="78" mass="8662">MLENFHPEPGSQTVIVNNTPFTLAQPKDGEPWNISRGETVLGYLYRNDQGAWAVWPLYEGCTYVPSAPTPGEALRQAL</sequence>
<evidence type="ECO:0000313" key="2">
    <source>
        <dbReference type="Proteomes" id="UP000320216"/>
    </source>
</evidence>
<organism evidence="1 2">
    <name type="scientific">Humibacter ginsenosidimutans</name>
    <dbReference type="NCBI Taxonomy" id="2599293"/>
    <lineage>
        <taxon>Bacteria</taxon>
        <taxon>Bacillati</taxon>
        <taxon>Actinomycetota</taxon>
        <taxon>Actinomycetes</taxon>
        <taxon>Micrococcales</taxon>
        <taxon>Microbacteriaceae</taxon>
        <taxon>Humibacter</taxon>
    </lineage>
</organism>
<dbReference type="OrthoDB" id="9846693at2"/>
<keyword evidence="2" id="KW-1185">Reference proteome</keyword>
<dbReference type="AlphaFoldDB" id="A0A5B8M7E6"/>
<gene>
    <name evidence="1" type="ORF">FPZ11_16340</name>
</gene>
<protein>
    <submittedName>
        <fullName evidence="1">Uncharacterized protein</fullName>
    </submittedName>
</protein>
<accession>A0A5B8M7E6</accession>
<reference evidence="1 2" key="1">
    <citation type="submission" date="2019-07" db="EMBL/GenBank/DDBJ databases">
        <title>Full genome sequence of Humibacter sp. WJ7-1.</title>
        <authorList>
            <person name="Im W.-T."/>
        </authorList>
    </citation>
    <scope>NUCLEOTIDE SEQUENCE [LARGE SCALE GENOMIC DNA]</scope>
    <source>
        <strain evidence="1 2">WJ7-1</strain>
    </source>
</reference>
<dbReference type="EMBL" id="CP042305">
    <property type="protein sequence ID" value="QDZ16121.1"/>
    <property type="molecule type" value="Genomic_DNA"/>
</dbReference>
<dbReference type="KEGG" id="huw:FPZ11_16340"/>
<evidence type="ECO:0000313" key="1">
    <source>
        <dbReference type="EMBL" id="QDZ16121.1"/>
    </source>
</evidence>
<name>A0A5B8M7E6_9MICO</name>
<dbReference type="Proteomes" id="UP000320216">
    <property type="component" value="Chromosome"/>
</dbReference>
<proteinExistence type="predicted"/>
<dbReference type="RefSeq" id="WP_146322125.1">
    <property type="nucleotide sequence ID" value="NZ_CP042305.1"/>
</dbReference>